<sequence length="311" mass="33888">MNLFMPAERVLYDRAYYLSDEAKKDYAFEVAEEHGVDVGEVLYSDELMKEVRDALDRDIDLYLDDEIANFDSMLRELKCGDDPEHPAEISVVAMGSVGRWDVPSRGLVAANSLRDLIDGKSSADALVDCQIDRIVDTNGTFSIEASHHDGTAYLDVRLISGVSFDGKGFRLGGERYAPGKMDLDDFHILLGNLYDVSDVGPCSLPHFAERAYGAAQESYRFGETVFDIYCETSGTDKPYKVMVSAGETVGKDAGTRFASAEEAKAWCYRYSMRELADEEKKPVPGKAASAAKKAAGCSAGDGTGDAGAIKL</sequence>
<proteinExistence type="predicted"/>
<dbReference type="AlphaFoldDB" id="A0A369LDI4"/>
<dbReference type="EMBL" id="PPTP01000001">
    <property type="protein sequence ID" value="RDB57390.1"/>
    <property type="molecule type" value="Genomic_DNA"/>
</dbReference>
<evidence type="ECO:0000313" key="2">
    <source>
        <dbReference type="Proteomes" id="UP000253792"/>
    </source>
</evidence>
<keyword evidence="2" id="KW-1185">Reference proteome</keyword>
<comment type="caution">
    <text evidence="1">The sequence shown here is derived from an EMBL/GenBank/DDBJ whole genome shotgun (WGS) entry which is preliminary data.</text>
</comment>
<dbReference type="Proteomes" id="UP000253792">
    <property type="component" value="Unassembled WGS sequence"/>
</dbReference>
<evidence type="ECO:0000313" key="1">
    <source>
        <dbReference type="EMBL" id="RDB57390.1"/>
    </source>
</evidence>
<accession>A0A369LDI4</accession>
<dbReference type="RefSeq" id="WP_114619916.1">
    <property type="nucleotide sequence ID" value="NZ_PPTP01000001.1"/>
</dbReference>
<protein>
    <submittedName>
        <fullName evidence="1">Uncharacterized protein</fullName>
    </submittedName>
</protein>
<gene>
    <name evidence="1" type="ORF">C1880_00745</name>
</gene>
<reference evidence="1 2" key="1">
    <citation type="journal article" date="2018" name="Elife">
        <title>Discovery and characterization of a prevalent human gut bacterial enzyme sufficient for the inactivation of a family of plant toxins.</title>
        <authorList>
            <person name="Koppel N."/>
            <person name="Bisanz J.E."/>
            <person name="Pandelia M.E."/>
            <person name="Turnbaugh P.J."/>
            <person name="Balskus E.P."/>
        </authorList>
    </citation>
    <scope>NUCLEOTIDE SEQUENCE [LARGE SCALE GENOMIC DNA]</scope>
    <source>
        <strain evidence="2">anaerobia AP69FAA</strain>
    </source>
</reference>
<dbReference type="OrthoDB" id="9871995at2"/>
<name>A0A369LDI4_9ACTN</name>
<organism evidence="1 2">
    <name type="scientific">Senegalimassilia anaerobia</name>
    <dbReference type="NCBI Taxonomy" id="1473216"/>
    <lineage>
        <taxon>Bacteria</taxon>
        <taxon>Bacillati</taxon>
        <taxon>Actinomycetota</taxon>
        <taxon>Coriobacteriia</taxon>
        <taxon>Coriobacteriales</taxon>
        <taxon>Coriobacteriaceae</taxon>
        <taxon>Senegalimassilia</taxon>
    </lineage>
</organism>